<dbReference type="EMBL" id="JACBZV010000007">
    <property type="protein sequence ID" value="NYJ13149.1"/>
    <property type="molecule type" value="Genomic_DNA"/>
</dbReference>
<reference evidence="1 3" key="1">
    <citation type="submission" date="2020-08" db="EMBL/GenBank/DDBJ databases">
        <title>Genomic Encyclopedia of Type Strains, Phase IV (KMG-V): Genome sequencing to study the core and pangenomes of soil and plant-associated prokaryotes.</title>
        <authorList>
            <person name="Whitman W."/>
        </authorList>
    </citation>
    <scope>NUCLEOTIDE SEQUENCE [LARGE SCALE GENOMIC DNA]</scope>
    <source>
        <strain evidence="1 3">SEMIA 4011</strain>
        <strain evidence="2 4">SEMIA 4052</strain>
    </source>
</reference>
<sequence>MPRRSKNSNATLLYAANDLQHNQAIVLQRFLGKD</sequence>
<evidence type="ECO:0000313" key="2">
    <source>
        <dbReference type="EMBL" id="NYJ13149.1"/>
    </source>
</evidence>
<evidence type="ECO:0000313" key="1">
    <source>
        <dbReference type="EMBL" id="MBB6219698.1"/>
    </source>
</evidence>
<organism evidence="1 3">
    <name type="scientific">Rhizobium leguminosarum</name>
    <dbReference type="NCBI Taxonomy" id="384"/>
    <lineage>
        <taxon>Bacteria</taxon>
        <taxon>Pseudomonadati</taxon>
        <taxon>Pseudomonadota</taxon>
        <taxon>Alphaproteobacteria</taxon>
        <taxon>Hyphomicrobiales</taxon>
        <taxon>Rhizobiaceae</taxon>
        <taxon>Rhizobium/Agrobacterium group</taxon>
        <taxon>Rhizobium</taxon>
    </lineage>
</organism>
<comment type="caution">
    <text evidence="1">The sequence shown here is derived from an EMBL/GenBank/DDBJ whole genome shotgun (WGS) entry which is preliminary data.</text>
</comment>
<dbReference type="AlphaFoldDB" id="A0A7W9ZPA7"/>
<protein>
    <submittedName>
        <fullName evidence="1">Uncharacterized protein YeaO (DUF488 family)</fullName>
    </submittedName>
</protein>
<dbReference type="Proteomes" id="UP000517187">
    <property type="component" value="Unassembled WGS sequence"/>
</dbReference>
<dbReference type="Proteomes" id="UP000535276">
    <property type="component" value="Unassembled WGS sequence"/>
</dbReference>
<accession>A0A7W9ZPA7</accession>
<gene>
    <name evidence="1" type="ORF">GGE66_000642</name>
    <name evidence="2" type="ORF">GGI64_004230</name>
</gene>
<proteinExistence type="predicted"/>
<name>A0A7W9ZPA7_RHILE</name>
<dbReference type="EMBL" id="JACIIJ010000001">
    <property type="protein sequence ID" value="MBB6219698.1"/>
    <property type="molecule type" value="Genomic_DNA"/>
</dbReference>
<evidence type="ECO:0000313" key="3">
    <source>
        <dbReference type="Proteomes" id="UP000517187"/>
    </source>
</evidence>
<evidence type="ECO:0000313" key="4">
    <source>
        <dbReference type="Proteomes" id="UP000535276"/>
    </source>
</evidence>